<organism evidence="1 2">
    <name type="scientific">Trichinella britovi</name>
    <name type="common">Parasitic roundworm</name>
    <dbReference type="NCBI Taxonomy" id="45882"/>
    <lineage>
        <taxon>Eukaryota</taxon>
        <taxon>Metazoa</taxon>
        <taxon>Ecdysozoa</taxon>
        <taxon>Nematoda</taxon>
        <taxon>Enoplea</taxon>
        <taxon>Dorylaimia</taxon>
        <taxon>Trichinellida</taxon>
        <taxon>Trichinellidae</taxon>
        <taxon>Trichinella</taxon>
    </lineage>
</organism>
<keyword evidence="2" id="KW-1185">Reference proteome</keyword>
<evidence type="ECO:0000313" key="2">
    <source>
        <dbReference type="Proteomes" id="UP000054653"/>
    </source>
</evidence>
<accession>A0A0V1DB27</accession>
<gene>
    <name evidence="1" type="ORF">T03_7681</name>
</gene>
<dbReference type="Proteomes" id="UP000054653">
    <property type="component" value="Unassembled WGS sequence"/>
</dbReference>
<reference evidence="1 2" key="1">
    <citation type="submission" date="2015-01" db="EMBL/GenBank/DDBJ databases">
        <title>Evolution of Trichinella species and genotypes.</title>
        <authorList>
            <person name="Korhonen P.K."/>
            <person name="Edoardo P."/>
            <person name="Giuseppe L.R."/>
            <person name="Gasser R.B."/>
        </authorList>
    </citation>
    <scope>NUCLEOTIDE SEQUENCE [LARGE SCALE GENOMIC DNA]</scope>
    <source>
        <strain evidence="1">ISS120</strain>
    </source>
</reference>
<sequence>MRDDMLCVLWKSCMDTAVARRLGKDRYASCGDKSHVDMCILCEAPRSMRAAPLVALRPKAAAALVVFCKFPNSKPFSKGCIVRLSVFLFHYFQKQTTIVFAKIWDVFFSWLCNNDFVKSINHSSHNESLCPDEADYY</sequence>
<evidence type="ECO:0000313" key="1">
    <source>
        <dbReference type="EMBL" id="KRY58629.1"/>
    </source>
</evidence>
<dbReference type="OrthoDB" id="5912258at2759"/>
<name>A0A0V1DB27_TRIBR</name>
<dbReference type="EMBL" id="JYDI01000019">
    <property type="protein sequence ID" value="KRY58629.1"/>
    <property type="molecule type" value="Genomic_DNA"/>
</dbReference>
<dbReference type="AlphaFoldDB" id="A0A0V1DB27"/>
<comment type="caution">
    <text evidence="1">The sequence shown here is derived from an EMBL/GenBank/DDBJ whole genome shotgun (WGS) entry which is preliminary data.</text>
</comment>
<proteinExistence type="predicted"/>
<protein>
    <submittedName>
        <fullName evidence="1">Uncharacterized protein</fullName>
    </submittedName>
</protein>